<sequence length="883" mass="98616">MITDPQAQQEAVSTGLEGLDRVLDGLRIGDNVVWRVDDIEDYRRFVEPFVAAARAQHRSIIYLRFGAHAPLVEPGPGIEVVAIDALRGFEPFTRHVFRLITEHGRGAFYLCDCLSDLLDAWATDHMVGNFFRAICPYLYEMDTVAWFALHPHSHSHTTLSRIRETTQVLLDVRRAGDAVHVQPVKVWQRSSPTMFLPHRQCGTQFEPVVDSSEATRLQALLEEQRPGQQHGRQLLDYWDRLFLAASDALAQGAPAADRARVQDEILRVLIGRDERMLELARRHLGLEELLAIRSRMVGSGYIGGKAAGMLLARRILLAQDPQRWGRALEPHDSHFIGADVYYAYLVHNGWWPRLMHQRTAEGFFDEAHGLRRDMLHGEIPPEVRRELERVLDHYGQYPILVRSSSLLEDGFGNAFAGKYESVFCVNQGSPGERLAQLEDAIRRVYASTMSEDALSYRQQRGLMDQEEPMALLLQRVNGRYHGRYYLPEAAGVGVSWNTFVWDGALDPSAGMLRLVLGLGTRAVDRVARDHACVVALDRPERRPFHSRDEAYRYSQHAADVLDIEANREAAVPIQQLAEAAPDLPLTLLGEIDREAGRRAREQGREERLWRVTFTPLLQRTGFAPLMRDLLKTLEAAYAHPVDVEFTVHLDAEGNAGVNLVQCRPLATLGSDLPVELPDGVDPQRLFFASQGRFMGGNLDLAIDRVIRVDGARYAVLPRPQKYAVARLVGALNRQYVTPGDCTTLLIGPGRWGTSTPELGVPVRFADIDRVRMLVEVADSDAGIVPDLSFGSHFFQDLVEARIAYAALFPAEPGCEYHPAWLDGCPAHTPEVDPEVALGEPLDPAVRATVQVHDTRDAALRVVADVVQQRLLSFGAGPTLTSTG</sequence>
<evidence type="ECO:0000313" key="2">
    <source>
        <dbReference type="EMBL" id="OOC09418.1"/>
    </source>
</evidence>
<gene>
    <name evidence="2" type="ORF">B1A74_11060</name>
</gene>
<name>A0A1V2ZWA6_9GAMM</name>
<comment type="caution">
    <text evidence="2">The sequence shown here is derived from an EMBL/GenBank/DDBJ whole genome shotgun (WGS) entry which is preliminary data.</text>
</comment>
<dbReference type="Gene3D" id="3.30.1490.20">
    <property type="entry name" value="ATP-grasp fold, A domain"/>
    <property type="match status" value="1"/>
</dbReference>
<keyword evidence="3" id="KW-1185">Reference proteome</keyword>
<dbReference type="EMBL" id="MUZR01000050">
    <property type="protein sequence ID" value="OOC09418.1"/>
    <property type="molecule type" value="Genomic_DNA"/>
</dbReference>
<evidence type="ECO:0000313" key="3">
    <source>
        <dbReference type="Proteomes" id="UP000189177"/>
    </source>
</evidence>
<accession>A0A1V2ZWA6</accession>
<reference evidence="2 3" key="1">
    <citation type="submission" date="2017-02" db="EMBL/GenBank/DDBJ databases">
        <title>Genomic diversity within the haloalkaliphilic genus Thioalkalivibrio.</title>
        <authorList>
            <person name="Ahn A.-C."/>
            <person name="Meier-Kolthoff J."/>
            <person name="Overmars L."/>
            <person name="Richter M."/>
            <person name="Woyke T."/>
            <person name="Sorokin D.Y."/>
            <person name="Muyzer G."/>
        </authorList>
    </citation>
    <scope>NUCLEOTIDE SEQUENCE [LARGE SCALE GENOMIC DNA]</scope>
    <source>
        <strain evidence="2 3">HL17</strain>
    </source>
</reference>
<protein>
    <submittedName>
        <fullName evidence="2">Phosphoenolpyruvate synthase</fullName>
    </submittedName>
</protein>
<dbReference type="GO" id="GO:0016301">
    <property type="term" value="F:kinase activity"/>
    <property type="evidence" value="ECO:0007669"/>
    <property type="project" value="InterPro"/>
</dbReference>
<dbReference type="RefSeq" id="WP_077244677.1">
    <property type="nucleotide sequence ID" value="NZ_MUZR01000050.1"/>
</dbReference>
<keyword evidence="2" id="KW-0670">Pyruvate</keyword>
<dbReference type="Pfam" id="PF01326">
    <property type="entry name" value="PPDK_N"/>
    <property type="match status" value="1"/>
</dbReference>
<dbReference type="OrthoDB" id="9812167at2"/>
<feature type="domain" description="Pyruvate phosphate dikinase AMP/ATP-binding" evidence="1">
    <location>
        <begin position="301"/>
        <end position="670"/>
    </location>
</feature>
<organism evidence="2 3">
    <name type="scientific">Thioalkalivibrio halophilus</name>
    <dbReference type="NCBI Taxonomy" id="252474"/>
    <lineage>
        <taxon>Bacteria</taxon>
        <taxon>Pseudomonadati</taxon>
        <taxon>Pseudomonadota</taxon>
        <taxon>Gammaproteobacteria</taxon>
        <taxon>Chromatiales</taxon>
        <taxon>Ectothiorhodospiraceae</taxon>
        <taxon>Thioalkalivibrio</taxon>
    </lineage>
</organism>
<evidence type="ECO:0000259" key="1">
    <source>
        <dbReference type="Pfam" id="PF01326"/>
    </source>
</evidence>
<dbReference type="AlphaFoldDB" id="A0A1V2ZWA6"/>
<dbReference type="STRING" id="252474.B1A74_11060"/>
<dbReference type="InterPro" id="IPR013815">
    <property type="entry name" value="ATP_grasp_subdomain_1"/>
</dbReference>
<dbReference type="GO" id="GO:0005524">
    <property type="term" value="F:ATP binding"/>
    <property type="evidence" value="ECO:0007669"/>
    <property type="project" value="InterPro"/>
</dbReference>
<dbReference type="Proteomes" id="UP000189177">
    <property type="component" value="Unassembled WGS sequence"/>
</dbReference>
<proteinExistence type="predicted"/>
<dbReference type="InterPro" id="IPR002192">
    <property type="entry name" value="PPDK_AMP/ATP-bd"/>
</dbReference>
<dbReference type="SUPFAM" id="SSF56059">
    <property type="entry name" value="Glutathione synthetase ATP-binding domain-like"/>
    <property type="match status" value="1"/>
</dbReference>